<reference evidence="1 2" key="1">
    <citation type="journal article" date="2016" name="Nat. Commun.">
        <title>Thousands of microbial genomes shed light on interconnected biogeochemical processes in an aquifer system.</title>
        <authorList>
            <person name="Anantharaman K."/>
            <person name="Brown C.T."/>
            <person name="Hug L.A."/>
            <person name="Sharon I."/>
            <person name="Castelle C.J."/>
            <person name="Probst A.J."/>
            <person name="Thomas B.C."/>
            <person name="Singh A."/>
            <person name="Wilkins M.J."/>
            <person name="Karaoz U."/>
            <person name="Brodie E.L."/>
            <person name="Williams K.H."/>
            <person name="Hubbard S.S."/>
            <person name="Banfield J.F."/>
        </authorList>
    </citation>
    <scope>NUCLEOTIDE SEQUENCE [LARGE SCALE GENOMIC DNA]</scope>
</reference>
<dbReference type="EMBL" id="MFFM01000026">
    <property type="protein sequence ID" value="OGF13081.1"/>
    <property type="molecule type" value="Genomic_DNA"/>
</dbReference>
<comment type="caution">
    <text evidence="1">The sequence shown here is derived from an EMBL/GenBank/DDBJ whole genome shotgun (WGS) entry which is preliminary data.</text>
</comment>
<organism evidence="1 2">
    <name type="scientific">Candidatus Edwardsbacteria bacterium GWF2_54_11</name>
    <dbReference type="NCBI Taxonomy" id="1817851"/>
    <lineage>
        <taxon>Bacteria</taxon>
        <taxon>Candidatus Edwardsiibacteriota</taxon>
    </lineage>
</organism>
<dbReference type="Proteomes" id="UP000177230">
    <property type="component" value="Unassembled WGS sequence"/>
</dbReference>
<evidence type="ECO:0000313" key="2">
    <source>
        <dbReference type="Proteomes" id="UP000177230"/>
    </source>
</evidence>
<accession>A0A1F5RG86</accession>
<name>A0A1F5RG86_9BACT</name>
<evidence type="ECO:0000313" key="1">
    <source>
        <dbReference type="EMBL" id="OGF13081.1"/>
    </source>
</evidence>
<gene>
    <name evidence="1" type="ORF">A2024_04695</name>
</gene>
<proteinExistence type="predicted"/>
<sequence length="108" mass="12082">MKKNQKEKSSSLHLCPVAADRRPKFDKLAALQTLPNYSRPSWFSSRADATWVTLTRPIQAWPVKHEPVKGRSPPAAILQYQTQAGPGKNEPVKGRSPPSAILLWLKRA</sequence>
<dbReference type="AlphaFoldDB" id="A0A1F5RG86"/>
<protein>
    <submittedName>
        <fullName evidence="1">Uncharacterized protein</fullName>
    </submittedName>
</protein>